<evidence type="ECO:0000313" key="1">
    <source>
        <dbReference type="EMBL" id="MDX6033990.1"/>
    </source>
</evidence>
<reference evidence="1" key="1">
    <citation type="submission" date="2023-11" db="EMBL/GenBank/DDBJ databases">
        <title>Scandinavium wanjuensis sp. nov., isolated from lettuce South Korea.</title>
        <authorList>
            <person name="Park J."/>
            <person name="Park S."/>
            <person name="Oh K.K."/>
            <person name="Cho G.S."/>
            <person name="Franz C.M.A.P."/>
        </authorList>
    </citation>
    <scope>NUCLEOTIDE SEQUENCE</scope>
    <source>
        <strain evidence="1">V105_12</strain>
    </source>
</reference>
<proteinExistence type="predicted"/>
<protein>
    <submittedName>
        <fullName evidence="1">Uncharacterized protein</fullName>
    </submittedName>
</protein>
<dbReference type="EMBL" id="JAWXRC010000042">
    <property type="protein sequence ID" value="MDX6033990.1"/>
    <property type="molecule type" value="Genomic_DNA"/>
</dbReference>
<organism evidence="1 2">
    <name type="scientific">Scandinavium lactucae</name>
    <dbReference type="NCBI Taxonomy" id="3095028"/>
    <lineage>
        <taxon>Bacteria</taxon>
        <taxon>Pseudomonadati</taxon>
        <taxon>Pseudomonadota</taxon>
        <taxon>Gammaproteobacteria</taxon>
        <taxon>Enterobacterales</taxon>
        <taxon>Enterobacteriaceae</taxon>
        <taxon>Scandinavium</taxon>
    </lineage>
</organism>
<dbReference type="RefSeq" id="WP_319630413.1">
    <property type="nucleotide sequence ID" value="NZ_JAWXRB010000045.1"/>
</dbReference>
<sequence>MSIDRMAKMVLRRQGIGVKDKVIRFRGNTIVFRLSDDGYDIYINGLKSNSVKTNDVNEAVRIYKTTLSGAC</sequence>
<name>A0AAJ2S5L1_9ENTR</name>
<comment type="caution">
    <text evidence="1">The sequence shown here is derived from an EMBL/GenBank/DDBJ whole genome shotgun (WGS) entry which is preliminary data.</text>
</comment>
<gene>
    <name evidence="1" type="ORF">SIL20_21030</name>
</gene>
<evidence type="ECO:0000313" key="2">
    <source>
        <dbReference type="Proteomes" id="UP001282336"/>
    </source>
</evidence>
<dbReference type="Proteomes" id="UP001282336">
    <property type="component" value="Unassembled WGS sequence"/>
</dbReference>
<accession>A0AAJ2S5L1</accession>
<dbReference type="AlphaFoldDB" id="A0AAJ2S5L1"/>